<proteinExistence type="predicted"/>
<protein>
    <submittedName>
        <fullName evidence="3">Uncharacterized protein</fullName>
    </submittedName>
</protein>
<name>A0ABD0LCT3_9CAEN</name>
<dbReference type="Proteomes" id="UP001519460">
    <property type="component" value="Unassembled WGS sequence"/>
</dbReference>
<dbReference type="AlphaFoldDB" id="A0ABD0LCT3"/>
<dbReference type="EMBL" id="JACVVK020000061">
    <property type="protein sequence ID" value="KAK7497128.1"/>
    <property type="molecule type" value="Genomic_DNA"/>
</dbReference>
<evidence type="ECO:0000256" key="2">
    <source>
        <dbReference type="SAM" id="Phobius"/>
    </source>
</evidence>
<evidence type="ECO:0000256" key="1">
    <source>
        <dbReference type="SAM" id="MobiDB-lite"/>
    </source>
</evidence>
<keyword evidence="2" id="KW-1133">Transmembrane helix</keyword>
<feature type="compositionally biased region" description="Basic and acidic residues" evidence="1">
    <location>
        <begin position="91"/>
        <end position="103"/>
    </location>
</feature>
<sequence length="103" mass="11368">MFLLRRCKGCKHLFVGVVLGISTTAVFMSLKASNESVQPVTLGRLHRSDYKPHANNVLPSRFTHPRMDGRFMEADHPEEGEEGVAKGGRFNFDDPEAHGGESG</sequence>
<keyword evidence="2" id="KW-0472">Membrane</keyword>
<keyword evidence="4" id="KW-1185">Reference proteome</keyword>
<feature type="region of interest" description="Disordered" evidence="1">
    <location>
        <begin position="75"/>
        <end position="103"/>
    </location>
</feature>
<accession>A0ABD0LCT3</accession>
<evidence type="ECO:0000313" key="4">
    <source>
        <dbReference type="Proteomes" id="UP001519460"/>
    </source>
</evidence>
<gene>
    <name evidence="3" type="ORF">BaRGS_00011658</name>
</gene>
<feature type="transmembrane region" description="Helical" evidence="2">
    <location>
        <begin position="12"/>
        <end position="30"/>
    </location>
</feature>
<keyword evidence="2" id="KW-0812">Transmembrane</keyword>
<organism evidence="3 4">
    <name type="scientific">Batillaria attramentaria</name>
    <dbReference type="NCBI Taxonomy" id="370345"/>
    <lineage>
        <taxon>Eukaryota</taxon>
        <taxon>Metazoa</taxon>
        <taxon>Spiralia</taxon>
        <taxon>Lophotrochozoa</taxon>
        <taxon>Mollusca</taxon>
        <taxon>Gastropoda</taxon>
        <taxon>Caenogastropoda</taxon>
        <taxon>Sorbeoconcha</taxon>
        <taxon>Cerithioidea</taxon>
        <taxon>Batillariidae</taxon>
        <taxon>Batillaria</taxon>
    </lineage>
</organism>
<reference evidence="3 4" key="1">
    <citation type="journal article" date="2023" name="Sci. Data">
        <title>Genome assembly of the Korean intertidal mud-creeper Batillaria attramentaria.</title>
        <authorList>
            <person name="Patra A.K."/>
            <person name="Ho P.T."/>
            <person name="Jun S."/>
            <person name="Lee S.J."/>
            <person name="Kim Y."/>
            <person name="Won Y.J."/>
        </authorList>
    </citation>
    <scope>NUCLEOTIDE SEQUENCE [LARGE SCALE GENOMIC DNA]</scope>
    <source>
        <strain evidence="3">Wonlab-2016</strain>
    </source>
</reference>
<evidence type="ECO:0000313" key="3">
    <source>
        <dbReference type="EMBL" id="KAK7497128.1"/>
    </source>
</evidence>
<comment type="caution">
    <text evidence="3">The sequence shown here is derived from an EMBL/GenBank/DDBJ whole genome shotgun (WGS) entry which is preliminary data.</text>
</comment>